<dbReference type="AlphaFoldDB" id="A0A151NI04"/>
<evidence type="ECO:0000313" key="1">
    <source>
        <dbReference type="EMBL" id="KYO36433.1"/>
    </source>
</evidence>
<reference evidence="1 2" key="1">
    <citation type="journal article" date="2012" name="Genome Biol.">
        <title>Sequencing three crocodilian genomes to illuminate the evolution of archosaurs and amniotes.</title>
        <authorList>
            <person name="St John J.A."/>
            <person name="Braun E.L."/>
            <person name="Isberg S.R."/>
            <person name="Miles L.G."/>
            <person name="Chong A.Y."/>
            <person name="Gongora J."/>
            <person name="Dalzell P."/>
            <person name="Moran C."/>
            <person name="Bed'hom B."/>
            <person name="Abzhanov A."/>
            <person name="Burgess S.C."/>
            <person name="Cooksey A.M."/>
            <person name="Castoe T.A."/>
            <person name="Crawford N.G."/>
            <person name="Densmore L.D."/>
            <person name="Drew J.C."/>
            <person name="Edwards S.V."/>
            <person name="Faircloth B.C."/>
            <person name="Fujita M.K."/>
            <person name="Greenwold M.J."/>
            <person name="Hoffmann F.G."/>
            <person name="Howard J.M."/>
            <person name="Iguchi T."/>
            <person name="Janes D.E."/>
            <person name="Khan S.Y."/>
            <person name="Kohno S."/>
            <person name="de Koning A.J."/>
            <person name="Lance S.L."/>
            <person name="McCarthy F.M."/>
            <person name="McCormack J.E."/>
            <person name="Merchant M.E."/>
            <person name="Peterson D.G."/>
            <person name="Pollock D.D."/>
            <person name="Pourmand N."/>
            <person name="Raney B.J."/>
            <person name="Roessler K.A."/>
            <person name="Sanford J.R."/>
            <person name="Sawyer R.H."/>
            <person name="Schmidt C.J."/>
            <person name="Triplett E.W."/>
            <person name="Tuberville T.D."/>
            <person name="Venegas-Anaya M."/>
            <person name="Howard J.T."/>
            <person name="Jarvis E.D."/>
            <person name="Guillette L.J.Jr."/>
            <person name="Glenn T.C."/>
            <person name="Green R.E."/>
            <person name="Ray D.A."/>
        </authorList>
    </citation>
    <scope>NUCLEOTIDE SEQUENCE [LARGE SCALE GENOMIC DNA]</scope>
    <source>
        <strain evidence="1">KSC_2009_1</strain>
    </source>
</reference>
<evidence type="ECO:0000313" key="2">
    <source>
        <dbReference type="Proteomes" id="UP000050525"/>
    </source>
</evidence>
<name>A0A151NI04_ALLMI</name>
<protein>
    <submittedName>
        <fullName evidence="1">Uncharacterized protein</fullName>
    </submittedName>
</protein>
<organism evidence="1 2">
    <name type="scientific">Alligator mississippiensis</name>
    <name type="common">American alligator</name>
    <dbReference type="NCBI Taxonomy" id="8496"/>
    <lineage>
        <taxon>Eukaryota</taxon>
        <taxon>Metazoa</taxon>
        <taxon>Chordata</taxon>
        <taxon>Craniata</taxon>
        <taxon>Vertebrata</taxon>
        <taxon>Euteleostomi</taxon>
        <taxon>Archelosauria</taxon>
        <taxon>Archosauria</taxon>
        <taxon>Crocodylia</taxon>
        <taxon>Alligatoridae</taxon>
        <taxon>Alligatorinae</taxon>
        <taxon>Alligator</taxon>
    </lineage>
</organism>
<proteinExistence type="predicted"/>
<sequence length="101" mass="11262">MFQGSISLPDSNFRAPKILTVASYNYGSHDSDIPLYPVTQVQHKGGNMPSKTCLASTLVITELFCNVGSVDFQPLQTEWSLESRPPNFWLSVLSIQTLDKR</sequence>
<dbReference type="Proteomes" id="UP000050525">
    <property type="component" value="Unassembled WGS sequence"/>
</dbReference>
<dbReference type="EMBL" id="AKHW03002956">
    <property type="protein sequence ID" value="KYO36433.1"/>
    <property type="molecule type" value="Genomic_DNA"/>
</dbReference>
<gene>
    <name evidence="1" type="ORF">Y1Q_0024177</name>
</gene>
<keyword evidence="2" id="KW-1185">Reference proteome</keyword>
<comment type="caution">
    <text evidence="1">The sequence shown here is derived from an EMBL/GenBank/DDBJ whole genome shotgun (WGS) entry which is preliminary data.</text>
</comment>
<accession>A0A151NI04</accession>